<dbReference type="InterPro" id="IPR020256">
    <property type="entry name" value="Spore_coat_CotJA"/>
</dbReference>
<gene>
    <name evidence="1" type="ORF">L7E55_11235</name>
</gene>
<dbReference type="AlphaFoldDB" id="A0A9X4H6Z2"/>
<sequence>MPPMQLARAYVPWQKMGQVFSPAEALAHGTIFPELVSPYPG</sequence>
<protein>
    <submittedName>
        <fullName evidence="1">Spore coat associated protein CotJA</fullName>
    </submittedName>
</protein>
<dbReference type="Proteomes" id="UP001154312">
    <property type="component" value="Unassembled WGS sequence"/>
</dbReference>
<evidence type="ECO:0000313" key="1">
    <source>
        <dbReference type="EMBL" id="MDF9408924.1"/>
    </source>
</evidence>
<evidence type="ECO:0000313" key="2">
    <source>
        <dbReference type="Proteomes" id="UP001154312"/>
    </source>
</evidence>
<dbReference type="EMBL" id="JAKOAV010000020">
    <property type="protein sequence ID" value="MDF9408924.1"/>
    <property type="molecule type" value="Genomic_DNA"/>
</dbReference>
<dbReference type="RefSeq" id="WP_277444329.1">
    <property type="nucleotide sequence ID" value="NZ_JAKOAV010000020.1"/>
</dbReference>
<keyword evidence="2" id="KW-1185">Reference proteome</keyword>
<reference evidence="1" key="1">
    <citation type="submission" date="2022-02" db="EMBL/GenBank/DDBJ databases">
        <authorList>
            <person name="Leng L."/>
        </authorList>
    </citation>
    <scope>NUCLEOTIDE SEQUENCE</scope>
    <source>
        <strain evidence="1">JI</strain>
    </source>
</reference>
<name>A0A9X4H6Z2_9FIRM</name>
<comment type="caution">
    <text evidence="1">The sequence shown here is derived from an EMBL/GenBank/DDBJ whole genome shotgun (WGS) entry which is preliminary data.</text>
</comment>
<organism evidence="1 2">
    <name type="scientific">Pelotomaculum isophthalicicum JI</name>
    <dbReference type="NCBI Taxonomy" id="947010"/>
    <lineage>
        <taxon>Bacteria</taxon>
        <taxon>Bacillati</taxon>
        <taxon>Bacillota</taxon>
        <taxon>Clostridia</taxon>
        <taxon>Eubacteriales</taxon>
        <taxon>Desulfotomaculaceae</taxon>
        <taxon>Pelotomaculum</taxon>
    </lineage>
</organism>
<proteinExistence type="predicted"/>
<accession>A0A9X4H6Z2</accession>
<dbReference type="Pfam" id="PF11007">
    <property type="entry name" value="CotJA"/>
    <property type="match status" value="1"/>
</dbReference>